<dbReference type="InterPro" id="IPR003719">
    <property type="entry name" value="Phenazine_PhzF-like"/>
</dbReference>
<dbReference type="PIRSF" id="PIRSF016184">
    <property type="entry name" value="PhzC_PhzF"/>
    <property type="match status" value="1"/>
</dbReference>
<evidence type="ECO:0000313" key="4">
    <source>
        <dbReference type="Proteomes" id="UP001596337"/>
    </source>
</evidence>
<dbReference type="EMBL" id="JBHSXX010000001">
    <property type="protein sequence ID" value="MFC6866490.1"/>
    <property type="molecule type" value="Genomic_DNA"/>
</dbReference>
<dbReference type="NCBIfam" id="TIGR00654">
    <property type="entry name" value="PhzF_family"/>
    <property type="match status" value="1"/>
</dbReference>
<gene>
    <name evidence="3" type="ORF">ACFQGD_04975</name>
</gene>
<evidence type="ECO:0000256" key="1">
    <source>
        <dbReference type="ARBA" id="ARBA00008270"/>
    </source>
</evidence>
<comment type="similarity">
    <text evidence="1">Belongs to the PhzF family.</text>
</comment>
<evidence type="ECO:0000313" key="3">
    <source>
        <dbReference type="EMBL" id="MFC6866490.1"/>
    </source>
</evidence>
<name>A0ABW2BVW7_9PSEU</name>
<dbReference type="Gene3D" id="3.10.310.10">
    <property type="entry name" value="Diaminopimelate Epimerase, Chain A, domain 1"/>
    <property type="match status" value="2"/>
</dbReference>
<dbReference type="RefSeq" id="WP_345395561.1">
    <property type="nucleotide sequence ID" value="NZ_BAABLA010000024.1"/>
</dbReference>
<sequence length="255" mass="27132">MRMYIVDAFTNTPFSGNPAGVVLLDAPADEDWMQSVAAELKHSETAFVEANAPEPHPLRWFTPTTEVDLCGHATLATAHVLGDSRTFETRSGMLTCTATGDGWVEMDFPADPGDPVDADPTLVDALGGVTIEHVERGVSDLLVVAVNAAQVRAVRPKATLAELPARGVIVTAPSDVDGVDFISRCFYPDAGVDEDPVTGSAHCTLAPYWARRLGKRELTGRQVSERGGTVRMTLSGDRVSLTGQAVTIARGELCV</sequence>
<organism evidence="3 4">
    <name type="scientific">Haloechinothrix salitolerans</name>
    <dbReference type="NCBI Taxonomy" id="926830"/>
    <lineage>
        <taxon>Bacteria</taxon>
        <taxon>Bacillati</taxon>
        <taxon>Actinomycetota</taxon>
        <taxon>Actinomycetes</taxon>
        <taxon>Pseudonocardiales</taxon>
        <taxon>Pseudonocardiaceae</taxon>
        <taxon>Haloechinothrix</taxon>
    </lineage>
</organism>
<dbReference type="Proteomes" id="UP001596337">
    <property type="component" value="Unassembled WGS sequence"/>
</dbReference>
<proteinExistence type="inferred from homology"/>
<accession>A0ABW2BVW7</accession>
<dbReference type="SUPFAM" id="SSF54506">
    <property type="entry name" value="Diaminopimelate epimerase-like"/>
    <property type="match status" value="1"/>
</dbReference>
<comment type="caution">
    <text evidence="3">The sequence shown here is derived from an EMBL/GenBank/DDBJ whole genome shotgun (WGS) entry which is preliminary data.</text>
</comment>
<keyword evidence="4" id="KW-1185">Reference proteome</keyword>
<dbReference type="Pfam" id="PF02567">
    <property type="entry name" value="PhzC-PhzF"/>
    <property type="match status" value="1"/>
</dbReference>
<dbReference type="PANTHER" id="PTHR13774:SF17">
    <property type="entry name" value="PHENAZINE BIOSYNTHESIS-LIKE DOMAIN-CONTAINING PROTEIN"/>
    <property type="match status" value="1"/>
</dbReference>
<keyword evidence="2" id="KW-0413">Isomerase</keyword>
<protein>
    <submittedName>
        <fullName evidence="3">PhzF family phenazine biosynthesis protein</fullName>
    </submittedName>
</protein>
<reference evidence="4" key="1">
    <citation type="journal article" date="2019" name="Int. J. Syst. Evol. Microbiol.">
        <title>The Global Catalogue of Microorganisms (GCM) 10K type strain sequencing project: providing services to taxonomists for standard genome sequencing and annotation.</title>
        <authorList>
            <consortium name="The Broad Institute Genomics Platform"/>
            <consortium name="The Broad Institute Genome Sequencing Center for Infectious Disease"/>
            <person name="Wu L."/>
            <person name="Ma J."/>
        </authorList>
    </citation>
    <scope>NUCLEOTIDE SEQUENCE [LARGE SCALE GENOMIC DNA]</scope>
    <source>
        <strain evidence="4">KCTC 32255</strain>
    </source>
</reference>
<dbReference type="PANTHER" id="PTHR13774">
    <property type="entry name" value="PHENAZINE BIOSYNTHESIS PROTEIN"/>
    <property type="match status" value="1"/>
</dbReference>
<evidence type="ECO:0000256" key="2">
    <source>
        <dbReference type="ARBA" id="ARBA00023235"/>
    </source>
</evidence>